<name>A0A6N2LDP3_SALVM</name>
<reference evidence="1" key="1">
    <citation type="submission" date="2019-03" db="EMBL/GenBank/DDBJ databases">
        <authorList>
            <person name="Mank J."/>
            <person name="Almeida P."/>
        </authorList>
    </citation>
    <scope>NUCLEOTIDE SEQUENCE</scope>
    <source>
        <strain evidence="1">78183</strain>
    </source>
</reference>
<gene>
    <name evidence="1" type="ORF">SVIM_LOCUS213962</name>
</gene>
<organism evidence="1">
    <name type="scientific">Salix viminalis</name>
    <name type="common">Common osier</name>
    <name type="synonym">Basket willow</name>
    <dbReference type="NCBI Taxonomy" id="40686"/>
    <lineage>
        <taxon>Eukaryota</taxon>
        <taxon>Viridiplantae</taxon>
        <taxon>Streptophyta</taxon>
        <taxon>Embryophyta</taxon>
        <taxon>Tracheophyta</taxon>
        <taxon>Spermatophyta</taxon>
        <taxon>Magnoliopsida</taxon>
        <taxon>eudicotyledons</taxon>
        <taxon>Gunneridae</taxon>
        <taxon>Pentapetalae</taxon>
        <taxon>rosids</taxon>
        <taxon>fabids</taxon>
        <taxon>Malpighiales</taxon>
        <taxon>Salicaceae</taxon>
        <taxon>Saliceae</taxon>
        <taxon>Salix</taxon>
    </lineage>
</organism>
<dbReference type="AlphaFoldDB" id="A0A6N2LDP3"/>
<dbReference type="EMBL" id="CAADRP010001446">
    <property type="protein sequence ID" value="VFU38927.1"/>
    <property type="molecule type" value="Genomic_DNA"/>
</dbReference>
<sequence length="106" mass="11351">MDCLAANEAEENNLHSAVPSPALSSCQGLALPFFLGRSPLTLNDMSCLLPEVNGSDFTTVKRAFKKIQKGAQSVAETLTLQAQLSSYPIHPHAAFSPLVLSTKLRP</sequence>
<accession>A0A6N2LDP3</accession>
<evidence type="ECO:0000313" key="1">
    <source>
        <dbReference type="EMBL" id="VFU38927.1"/>
    </source>
</evidence>
<proteinExistence type="predicted"/>
<protein>
    <submittedName>
        <fullName evidence="1">Uncharacterized protein</fullName>
    </submittedName>
</protein>